<evidence type="ECO:0000256" key="3">
    <source>
        <dbReference type="ARBA" id="ARBA00022553"/>
    </source>
</evidence>
<dbReference type="InterPro" id="IPR005467">
    <property type="entry name" value="His_kinase_dom"/>
</dbReference>
<evidence type="ECO:0000256" key="5">
    <source>
        <dbReference type="ARBA" id="ARBA00022777"/>
    </source>
</evidence>
<keyword evidence="3" id="KW-0597">Phosphoprotein</keyword>
<dbReference type="PROSITE" id="PS50109">
    <property type="entry name" value="HIS_KIN"/>
    <property type="match status" value="1"/>
</dbReference>
<dbReference type="Gene3D" id="3.30.565.10">
    <property type="entry name" value="Histidine kinase-like ATPase, C-terminal domain"/>
    <property type="match status" value="1"/>
</dbReference>
<dbReference type="GO" id="GO:0005524">
    <property type="term" value="F:ATP binding"/>
    <property type="evidence" value="ECO:0007669"/>
    <property type="project" value="UniProtKB-KW"/>
</dbReference>
<name>A0ABV7VZ36_9BURK</name>
<dbReference type="PANTHER" id="PTHR44936:SF9">
    <property type="entry name" value="SENSOR PROTEIN CREC"/>
    <property type="match status" value="1"/>
</dbReference>
<keyword evidence="7" id="KW-0472">Membrane</keyword>
<dbReference type="InterPro" id="IPR050980">
    <property type="entry name" value="2C_sensor_his_kinase"/>
</dbReference>
<keyword evidence="10" id="KW-1185">Reference proteome</keyword>
<comment type="caution">
    <text evidence="9">The sequence shown here is derived from an EMBL/GenBank/DDBJ whole genome shotgun (WGS) entry which is preliminary data.</text>
</comment>
<dbReference type="SUPFAM" id="SSF55874">
    <property type="entry name" value="ATPase domain of HSP90 chaperone/DNA topoisomerase II/histidine kinase"/>
    <property type="match status" value="1"/>
</dbReference>
<keyword evidence="7" id="KW-0812">Transmembrane</keyword>
<evidence type="ECO:0000256" key="4">
    <source>
        <dbReference type="ARBA" id="ARBA00022679"/>
    </source>
</evidence>
<comment type="catalytic activity">
    <reaction evidence="1">
        <text>ATP + protein L-histidine = ADP + protein N-phospho-L-histidine.</text>
        <dbReference type="EC" id="2.7.13.3"/>
    </reaction>
</comment>
<dbReference type="InterPro" id="IPR003594">
    <property type="entry name" value="HATPase_dom"/>
</dbReference>
<keyword evidence="7" id="KW-1133">Transmembrane helix</keyword>
<dbReference type="EMBL" id="JBHRXX010000001">
    <property type="protein sequence ID" value="MFC3682268.1"/>
    <property type="molecule type" value="Genomic_DNA"/>
</dbReference>
<keyword evidence="4" id="KW-0808">Transferase</keyword>
<dbReference type="InterPro" id="IPR004358">
    <property type="entry name" value="Sig_transdc_His_kin-like_C"/>
</dbReference>
<gene>
    <name evidence="9" type="ORF">ACFOPI_01610</name>
</gene>
<keyword evidence="9" id="KW-0067">ATP-binding</keyword>
<dbReference type="PANTHER" id="PTHR44936">
    <property type="entry name" value="SENSOR PROTEIN CREC"/>
    <property type="match status" value="1"/>
</dbReference>
<reference evidence="10" key="1">
    <citation type="journal article" date="2019" name="Int. J. Syst. Evol. Microbiol.">
        <title>The Global Catalogue of Microorganisms (GCM) 10K type strain sequencing project: providing services to taxonomists for standard genome sequencing and annotation.</title>
        <authorList>
            <consortium name="The Broad Institute Genomics Platform"/>
            <consortium name="The Broad Institute Genome Sequencing Center for Infectious Disease"/>
            <person name="Wu L."/>
            <person name="Ma J."/>
        </authorList>
    </citation>
    <scope>NUCLEOTIDE SEQUENCE [LARGE SCALE GENOMIC DNA]</scope>
    <source>
        <strain evidence="10">KCTC 42501</strain>
    </source>
</reference>
<dbReference type="PRINTS" id="PR00344">
    <property type="entry name" value="BCTRLSENSOR"/>
</dbReference>
<evidence type="ECO:0000256" key="1">
    <source>
        <dbReference type="ARBA" id="ARBA00000085"/>
    </source>
</evidence>
<feature type="domain" description="Histidine kinase" evidence="8">
    <location>
        <begin position="506"/>
        <end position="709"/>
    </location>
</feature>
<feature type="transmembrane region" description="Helical" evidence="7">
    <location>
        <begin position="28"/>
        <end position="50"/>
    </location>
</feature>
<organism evidence="9 10">
    <name type="scientific">Hydrogenophaga luteola</name>
    <dbReference type="NCBI Taxonomy" id="1591122"/>
    <lineage>
        <taxon>Bacteria</taxon>
        <taxon>Pseudomonadati</taxon>
        <taxon>Pseudomonadota</taxon>
        <taxon>Betaproteobacteria</taxon>
        <taxon>Burkholderiales</taxon>
        <taxon>Comamonadaceae</taxon>
        <taxon>Hydrogenophaga</taxon>
    </lineage>
</organism>
<evidence type="ECO:0000256" key="6">
    <source>
        <dbReference type="ARBA" id="ARBA00023012"/>
    </source>
</evidence>
<evidence type="ECO:0000256" key="2">
    <source>
        <dbReference type="ARBA" id="ARBA00012438"/>
    </source>
</evidence>
<dbReference type="Proteomes" id="UP001595729">
    <property type="component" value="Unassembled WGS sequence"/>
</dbReference>
<dbReference type="RefSeq" id="WP_382170081.1">
    <property type="nucleotide sequence ID" value="NZ_JBHRXX010000001.1"/>
</dbReference>
<evidence type="ECO:0000313" key="9">
    <source>
        <dbReference type="EMBL" id="MFC3682268.1"/>
    </source>
</evidence>
<proteinExistence type="predicted"/>
<protein>
    <recommendedName>
        <fullName evidence="2">histidine kinase</fullName>
        <ecNumber evidence="2">2.7.13.3</ecNumber>
    </recommendedName>
</protein>
<feature type="transmembrane region" description="Helical" evidence="7">
    <location>
        <begin position="410"/>
        <end position="432"/>
    </location>
</feature>
<dbReference type="SMART" id="SM00387">
    <property type="entry name" value="HATPase_c"/>
    <property type="match status" value="1"/>
</dbReference>
<keyword evidence="6" id="KW-0902">Two-component regulatory system</keyword>
<dbReference type="Pfam" id="PF02518">
    <property type="entry name" value="HATPase_c"/>
    <property type="match status" value="1"/>
</dbReference>
<keyword evidence="9" id="KW-0547">Nucleotide-binding</keyword>
<evidence type="ECO:0000313" key="10">
    <source>
        <dbReference type="Proteomes" id="UP001595729"/>
    </source>
</evidence>
<dbReference type="EC" id="2.7.13.3" evidence="2"/>
<evidence type="ECO:0000256" key="7">
    <source>
        <dbReference type="SAM" id="Phobius"/>
    </source>
</evidence>
<evidence type="ECO:0000259" key="8">
    <source>
        <dbReference type="PROSITE" id="PS50109"/>
    </source>
</evidence>
<keyword evidence="5" id="KW-0418">Kinase</keyword>
<sequence length="716" mass="76184">MKFGPLDLPSLPALTLPRLPLAAFRRRIVFHGVFLLLALAVVGLALTLLAEEKQRARDRYEAGFRQTLSTMAAQLRHPTGQLALINADAVAPSHAGLSPVVLPFSALDYSDPFKARQAVEMSGCAVHWPNDGGQLCVGVGNSAYAGGVVYLVADLVLPPAVAREKGTLELDPVSHAVIRAETSAGIERWVAPFEAPGDAPADLGDGGLRGRVTGFAGEGALLVKGSLPVRDFRGWLWQEAGCALPGQALPDCARRSLLSLRVPVEAWRKALFAKGPRTWPPADLAQTRLHLQWVAPGGRVLFDSARPGAVQPFSLQQLAGTLSEGEVLRIERLGGAAPQLVTQLRGQAQGEGVAAPWLTRLILQLPSSDTRTQVSASETVSTSSGRYQLSLSGELASVDRSLSATATRMSGFVGAMLAAIFLAWLVIELGLIRPVALLTKRAAALNYNMQDPQVERRLGDLDVSEFRGRDEMGILAGSLAALLQRVKEGVRREHLRNEQERDMWQAVGHEIMSPLQSLMVLHGDAADPSHRYVQRMQQAVRVLYGTASPSEAITAATVEVDALDLDTFLRHVAENAPYAGIADVAYTPAGAPVWVQADEHSLEDVVTHVLRNADRFRPSGTPVTLALSGIGEAMVALAIHNTGPAIPEALLDKVFDYGVSDGAANGGQGEGRGQGLFVARTYMAKMGGTITAANAGDGVTFTLRLPRAASRTSPSA</sequence>
<accession>A0ABV7VZ36</accession>
<dbReference type="InterPro" id="IPR036890">
    <property type="entry name" value="HATPase_C_sf"/>
</dbReference>